<sequence length="356" mass="38810">MIGALALTAGCSTREAQTEEAAATGALSIVDQRGETVTLDGPADKVAFTVMPAPSIFAAVDRGYDRIVGINQSTLVANRGGMFATMFPGSADSAVVAGNDFVPNVETLLHLDPDVVVQWGDRGSEVTAPIEAAGFPVVGLKYGTQDDLEQWISLFAQIAGKPERGQQLIDWQRTEQTEMRAQVAARTTPRPRAMILSRTGDTYSTTSAKGYDGFQFDLVGADLVTKGFVSESGQVGPEQILAWNPEVIMLSGFDQSTPADIYADPRLAGVRAVQNKRVYKTPLGGYRWQVPGAESPLMWQWMHQVLYPAARDGQFRAEIRAAFDDLFAYRISDDEIDQVLRFDLNKDAAGYDQFLR</sequence>
<organism evidence="3 4">
    <name type="scientific">Nocardia fusca</name>
    <dbReference type="NCBI Taxonomy" id="941183"/>
    <lineage>
        <taxon>Bacteria</taxon>
        <taxon>Bacillati</taxon>
        <taxon>Actinomycetota</taxon>
        <taxon>Actinomycetes</taxon>
        <taxon>Mycobacteriales</taxon>
        <taxon>Nocardiaceae</taxon>
        <taxon>Nocardia</taxon>
    </lineage>
</organism>
<dbReference type="Gene3D" id="1.20.58.2180">
    <property type="match status" value="1"/>
</dbReference>
<comment type="similarity">
    <text evidence="1">Belongs to the bacterial solute-binding protein 8 family.</text>
</comment>
<dbReference type="Gene3D" id="3.40.50.1980">
    <property type="entry name" value="Nitrogenase molybdenum iron protein domain"/>
    <property type="match status" value="2"/>
</dbReference>
<feature type="domain" description="Fe/B12 periplasmic-binding" evidence="2">
    <location>
        <begin position="45"/>
        <end position="310"/>
    </location>
</feature>
<proteinExistence type="inferred from homology"/>
<evidence type="ECO:0000313" key="4">
    <source>
        <dbReference type="Proteomes" id="UP001551658"/>
    </source>
</evidence>
<evidence type="ECO:0000313" key="3">
    <source>
        <dbReference type="EMBL" id="MEV0362481.1"/>
    </source>
</evidence>
<reference evidence="3 4" key="1">
    <citation type="submission" date="2024-06" db="EMBL/GenBank/DDBJ databases">
        <title>The Natural Products Discovery Center: Release of the First 8490 Sequenced Strains for Exploring Actinobacteria Biosynthetic Diversity.</title>
        <authorList>
            <person name="Kalkreuter E."/>
            <person name="Kautsar S.A."/>
            <person name="Yang D."/>
            <person name="Bader C.D."/>
            <person name="Teijaro C.N."/>
            <person name="Fluegel L."/>
            <person name="Davis C.M."/>
            <person name="Simpson J.R."/>
            <person name="Lauterbach L."/>
            <person name="Steele A.D."/>
            <person name="Gui C."/>
            <person name="Meng S."/>
            <person name="Li G."/>
            <person name="Viehrig K."/>
            <person name="Ye F."/>
            <person name="Su P."/>
            <person name="Kiefer A.F."/>
            <person name="Nichols A."/>
            <person name="Cepeda A.J."/>
            <person name="Yan W."/>
            <person name="Fan B."/>
            <person name="Jiang Y."/>
            <person name="Adhikari A."/>
            <person name="Zheng C.-J."/>
            <person name="Schuster L."/>
            <person name="Cowan T.M."/>
            <person name="Smanski M.J."/>
            <person name="Chevrette M.G."/>
            <person name="De Carvalho L.P.S."/>
            <person name="Shen B."/>
        </authorList>
    </citation>
    <scope>NUCLEOTIDE SEQUENCE [LARGE SCALE GENOMIC DNA]</scope>
    <source>
        <strain evidence="3 4">NPDC050671</strain>
    </source>
</reference>
<name>A0ABV3F489_9NOCA</name>
<dbReference type="Pfam" id="PF01497">
    <property type="entry name" value="Peripla_BP_2"/>
    <property type="match status" value="1"/>
</dbReference>
<dbReference type="PANTHER" id="PTHR30535:SF34">
    <property type="entry name" value="MOLYBDATE-BINDING PROTEIN MOLA"/>
    <property type="match status" value="1"/>
</dbReference>
<dbReference type="InterPro" id="IPR002491">
    <property type="entry name" value="ABC_transptr_periplasmic_BD"/>
</dbReference>
<comment type="caution">
    <text evidence="3">The sequence shown here is derived from an EMBL/GenBank/DDBJ whole genome shotgun (WGS) entry which is preliminary data.</text>
</comment>
<dbReference type="PROSITE" id="PS50983">
    <property type="entry name" value="FE_B12_PBP"/>
    <property type="match status" value="1"/>
</dbReference>
<dbReference type="PANTHER" id="PTHR30535">
    <property type="entry name" value="VITAMIN B12-BINDING PROTEIN"/>
    <property type="match status" value="1"/>
</dbReference>
<keyword evidence="4" id="KW-1185">Reference proteome</keyword>
<evidence type="ECO:0000259" key="2">
    <source>
        <dbReference type="PROSITE" id="PS50983"/>
    </source>
</evidence>
<protein>
    <submittedName>
        <fullName evidence="3">ABC transporter substrate-binding protein</fullName>
    </submittedName>
</protein>
<gene>
    <name evidence="3" type="ORF">AB0H72_07240</name>
</gene>
<dbReference type="Proteomes" id="UP001551658">
    <property type="component" value="Unassembled WGS sequence"/>
</dbReference>
<evidence type="ECO:0000256" key="1">
    <source>
        <dbReference type="ARBA" id="ARBA00008814"/>
    </source>
</evidence>
<dbReference type="InterPro" id="IPR050902">
    <property type="entry name" value="ABC_Transporter_SBP"/>
</dbReference>
<dbReference type="RefSeq" id="WP_357975097.1">
    <property type="nucleotide sequence ID" value="NZ_JBFAIH010000003.1"/>
</dbReference>
<dbReference type="EMBL" id="JBFAIH010000003">
    <property type="protein sequence ID" value="MEV0362481.1"/>
    <property type="molecule type" value="Genomic_DNA"/>
</dbReference>
<accession>A0ABV3F489</accession>
<dbReference type="SUPFAM" id="SSF53807">
    <property type="entry name" value="Helical backbone' metal receptor"/>
    <property type="match status" value="1"/>
</dbReference>